<feature type="transmembrane region" description="Helical" evidence="2">
    <location>
        <begin position="305"/>
        <end position="331"/>
    </location>
</feature>
<dbReference type="InterPro" id="IPR027417">
    <property type="entry name" value="P-loop_NTPase"/>
</dbReference>
<dbReference type="EMBL" id="GDID01004170">
    <property type="protein sequence ID" value="JAP92436.1"/>
    <property type="molecule type" value="Transcribed_RNA"/>
</dbReference>
<name>A0A146KAA4_9EUKA</name>
<feature type="non-terminal residue" evidence="4">
    <location>
        <position position="690"/>
    </location>
</feature>
<feature type="domain" description="ABC transporter" evidence="3">
    <location>
        <begin position="453"/>
        <end position="689"/>
    </location>
</feature>
<dbReference type="InterPro" id="IPR003439">
    <property type="entry name" value="ABC_transporter-like_ATP-bd"/>
</dbReference>
<keyword evidence="2" id="KW-1133">Transmembrane helix</keyword>
<evidence type="ECO:0000313" key="4">
    <source>
        <dbReference type="EMBL" id="JAP92436.1"/>
    </source>
</evidence>
<keyword evidence="2" id="KW-0472">Membrane</keyword>
<accession>A0A146KAA4</accession>
<feature type="non-terminal residue" evidence="4">
    <location>
        <position position="1"/>
    </location>
</feature>
<dbReference type="AlphaFoldDB" id="A0A146KAA4"/>
<dbReference type="PROSITE" id="PS00211">
    <property type="entry name" value="ABC_TRANSPORTER_1"/>
    <property type="match status" value="1"/>
</dbReference>
<evidence type="ECO:0000256" key="1">
    <source>
        <dbReference type="ARBA" id="ARBA00022448"/>
    </source>
</evidence>
<reference evidence="4" key="1">
    <citation type="submission" date="2015-07" db="EMBL/GenBank/DDBJ databases">
        <title>Adaptation to a free-living lifestyle via gene acquisitions in the diplomonad Trepomonas sp. PC1.</title>
        <authorList>
            <person name="Xu F."/>
            <person name="Jerlstrom-Hultqvist J."/>
            <person name="Kolisko M."/>
            <person name="Simpson A.G.B."/>
            <person name="Roger A.J."/>
            <person name="Svard S.G."/>
            <person name="Andersson J.O."/>
        </authorList>
    </citation>
    <scope>NUCLEOTIDE SEQUENCE</scope>
    <source>
        <strain evidence="4">PC1</strain>
    </source>
</reference>
<feature type="transmembrane region" description="Helical" evidence="2">
    <location>
        <begin position="195"/>
        <end position="217"/>
    </location>
</feature>
<evidence type="ECO:0000256" key="2">
    <source>
        <dbReference type="SAM" id="Phobius"/>
    </source>
</evidence>
<dbReference type="PROSITE" id="PS50893">
    <property type="entry name" value="ABC_TRANSPORTER_2"/>
    <property type="match status" value="1"/>
</dbReference>
<feature type="transmembrane region" description="Helical" evidence="2">
    <location>
        <begin position="343"/>
        <end position="363"/>
    </location>
</feature>
<feature type="transmembrane region" description="Helical" evidence="2">
    <location>
        <begin position="405"/>
        <end position="426"/>
    </location>
</feature>
<dbReference type="InterPro" id="IPR017871">
    <property type="entry name" value="ABC_transporter-like_CS"/>
</dbReference>
<feature type="transmembrane region" description="Helical" evidence="2">
    <location>
        <begin position="275"/>
        <end position="298"/>
    </location>
</feature>
<dbReference type="SUPFAM" id="SSF52540">
    <property type="entry name" value="P-loop containing nucleoside triphosphate hydrolases"/>
    <property type="match status" value="1"/>
</dbReference>
<dbReference type="Gene3D" id="3.40.50.300">
    <property type="entry name" value="P-loop containing nucleotide triphosphate hydrolases"/>
    <property type="match status" value="1"/>
</dbReference>
<gene>
    <name evidence="4" type="ORF">TPC1_15625</name>
</gene>
<keyword evidence="2" id="KW-0812">Transmembrane</keyword>
<keyword evidence="1" id="KW-0813">Transport</keyword>
<dbReference type="Pfam" id="PF00005">
    <property type="entry name" value="ABC_tran"/>
    <property type="match status" value="1"/>
</dbReference>
<protein>
    <submittedName>
        <fullName evidence="4">ABC transporter family protein</fullName>
    </submittedName>
</protein>
<proteinExistence type="predicted"/>
<dbReference type="GO" id="GO:0016887">
    <property type="term" value="F:ATP hydrolysis activity"/>
    <property type="evidence" value="ECO:0007669"/>
    <property type="project" value="InterPro"/>
</dbReference>
<dbReference type="PANTHER" id="PTHR43023:SF3">
    <property type="entry name" value="PROTEIN TRIGALACTOSYLDIACYLGLYCEROL 3, CHLOROPLASTIC"/>
    <property type="match status" value="1"/>
</dbReference>
<evidence type="ECO:0000259" key="3">
    <source>
        <dbReference type="PROSITE" id="PS50893"/>
    </source>
</evidence>
<dbReference type="GO" id="GO:0005524">
    <property type="term" value="F:ATP binding"/>
    <property type="evidence" value="ECO:0007669"/>
    <property type="project" value="InterPro"/>
</dbReference>
<sequence>KTLPLLLDLNTLQNITYIEYYQAEYQPIMDILKLQIIKENQQAAVNRTIKQFSPDLLQISLTDYAQAEINTKSKFVSQLLSQMDLPSALQIANLSQAEYESSTQNQVLFQLQFVEQNGVLTYKVNYDQLLFDQLNPLQNDSWSMFTFINKYRNPLGTQLQIYLNNAILEYLSLQPLTIQLKYYPNKQLSVNDPSVIAHAELQLGIIAFYVSLCCYLTRDRNKQQKALRLLSLREFDYWFVRIISTTILALLQGVLFGLAAYFMDIPPFSDSGIEVALFSGVCIGGLSAPFLALISVMFGKNGPILPIVIVFILGIAFNFVLEMVVYLVFGAVSLRDSSVVADIMFQILITLPNINCVNIIDLMRHNSNKNQNKMNFQQAFADSTSVLFVRTTSDGSYMLLTIETIILYLLINFFISFVLTLLFAYFKAEPYFPGVTLFKRFRKARNPNNKCFIQDMKIKYKRAKQFAVDEFNLDFNNINQITQEDQVKLGLLGVSGAGKTSILSVLSGQLIPKGTNTQLLGYNLKNKNHLYNLRKEISICPQANENVLDGLSAVENMKVSMYIKSHKVKRVDMYVQIDELLTRLNLFEHKHKGTKELSGGMIRRLSLCNAIINKCQLYIFDEISSGLDPFTCELINQEINQLNTDFILSTHDMKQVDQVCNYILIMRKGKIQCQGTISQVQFEFQSSTIS</sequence>
<feature type="transmembrane region" description="Helical" evidence="2">
    <location>
        <begin position="238"/>
        <end position="263"/>
    </location>
</feature>
<organism evidence="4">
    <name type="scientific">Trepomonas sp. PC1</name>
    <dbReference type="NCBI Taxonomy" id="1076344"/>
    <lineage>
        <taxon>Eukaryota</taxon>
        <taxon>Metamonada</taxon>
        <taxon>Diplomonadida</taxon>
        <taxon>Hexamitidae</taxon>
        <taxon>Hexamitinae</taxon>
        <taxon>Trepomonas</taxon>
    </lineage>
</organism>
<dbReference type="PANTHER" id="PTHR43023">
    <property type="entry name" value="PROTEIN TRIGALACTOSYLDIACYLGLYCEROL 3, CHLOROPLASTIC"/>
    <property type="match status" value="1"/>
</dbReference>